<dbReference type="AlphaFoldDB" id="A0A5E4PUU7"/>
<keyword evidence="1" id="KW-0732">Signal</keyword>
<protein>
    <submittedName>
        <fullName evidence="2">Uncharacterized protein</fullName>
    </submittedName>
</protein>
<feature type="chain" id="PRO_5022735194" evidence="1">
    <location>
        <begin position="21"/>
        <end position="199"/>
    </location>
</feature>
<sequence>MGVKLRGVFLCFFLIWPTSTLDLDVPELEGRWRYRNPRWQLDESIKPCMRIQPTSKDIIKRFNSILPYFDRDHANTAFLQKYRATVLGLTDTDDLLDVEAAYHAAVLTPLIFLRQYRDTWCLLQRFNRALRLYQASHPTEKRSALKLLQNLRAVTNKARIFVSELPGLSTPTRTTSPPDVDDEEIHEIKYVKELVKNLG</sequence>
<proteinExistence type="predicted"/>
<evidence type="ECO:0000313" key="3">
    <source>
        <dbReference type="Proteomes" id="UP000324832"/>
    </source>
</evidence>
<gene>
    <name evidence="2" type="ORF">LSINAPIS_LOCUS2154</name>
</gene>
<name>A0A5E4PUU7_9NEOP</name>
<dbReference type="Proteomes" id="UP000324832">
    <property type="component" value="Unassembled WGS sequence"/>
</dbReference>
<evidence type="ECO:0000256" key="1">
    <source>
        <dbReference type="SAM" id="SignalP"/>
    </source>
</evidence>
<keyword evidence="3" id="KW-1185">Reference proteome</keyword>
<accession>A0A5E4PUU7</accession>
<evidence type="ECO:0000313" key="2">
    <source>
        <dbReference type="EMBL" id="VVC88897.1"/>
    </source>
</evidence>
<dbReference type="EMBL" id="FZQP02000415">
    <property type="protein sequence ID" value="VVC88897.1"/>
    <property type="molecule type" value="Genomic_DNA"/>
</dbReference>
<reference evidence="2 3" key="1">
    <citation type="submission" date="2017-07" db="EMBL/GenBank/DDBJ databases">
        <authorList>
            <person name="Talla V."/>
            <person name="Backstrom N."/>
        </authorList>
    </citation>
    <scope>NUCLEOTIDE SEQUENCE [LARGE SCALE GENOMIC DNA]</scope>
</reference>
<organism evidence="2 3">
    <name type="scientific">Leptidea sinapis</name>
    <dbReference type="NCBI Taxonomy" id="189913"/>
    <lineage>
        <taxon>Eukaryota</taxon>
        <taxon>Metazoa</taxon>
        <taxon>Ecdysozoa</taxon>
        <taxon>Arthropoda</taxon>
        <taxon>Hexapoda</taxon>
        <taxon>Insecta</taxon>
        <taxon>Pterygota</taxon>
        <taxon>Neoptera</taxon>
        <taxon>Endopterygota</taxon>
        <taxon>Lepidoptera</taxon>
        <taxon>Glossata</taxon>
        <taxon>Ditrysia</taxon>
        <taxon>Papilionoidea</taxon>
        <taxon>Pieridae</taxon>
        <taxon>Dismorphiinae</taxon>
        <taxon>Leptidea</taxon>
    </lineage>
</organism>
<feature type="signal peptide" evidence="1">
    <location>
        <begin position="1"/>
        <end position="20"/>
    </location>
</feature>